<dbReference type="KEGG" id="pdx:Psed_6208"/>
<keyword evidence="3" id="KW-0614">Plasmid</keyword>
<dbReference type="Pfam" id="PF02515">
    <property type="entry name" value="CoA_transf_3"/>
    <property type="match status" value="1"/>
</dbReference>
<keyword evidence="1 3" id="KW-0808">Transferase</keyword>
<dbReference type="InterPro" id="IPR023606">
    <property type="entry name" value="CoA-Trfase_III_dom_1_sf"/>
</dbReference>
<evidence type="ECO:0000313" key="4">
    <source>
        <dbReference type="Proteomes" id="UP000007809"/>
    </source>
</evidence>
<dbReference type="STRING" id="675635.Psed_6208"/>
<dbReference type="HOGENOM" id="CLU_033975_0_0_11"/>
<dbReference type="Proteomes" id="UP000007809">
    <property type="component" value="Chromosome"/>
</dbReference>
<dbReference type="RefSeq" id="WP_013678197.1">
    <property type="nucleotide sequence ID" value="NC_015312.1"/>
</dbReference>
<dbReference type="InterPro" id="IPR044855">
    <property type="entry name" value="CoA-Trfase_III_dom3_sf"/>
</dbReference>
<dbReference type="eggNOG" id="COG1804">
    <property type="taxonomic scope" value="Bacteria"/>
</dbReference>
<dbReference type="OrthoDB" id="9797653at2"/>
<dbReference type="EMBL" id="CP002594">
    <property type="protein sequence ID" value="AEA28814.1"/>
    <property type="molecule type" value="Genomic_DNA"/>
</dbReference>
<accession>F2L6U2</accession>
<dbReference type="EC" id="2.8.3.16" evidence="3"/>
<organism evidence="3 4">
    <name type="scientific">Pseudonocardia dioxanivorans (strain ATCC 55486 / DSM 44775 / JCM 13855 / CB1190)</name>
    <dbReference type="NCBI Taxonomy" id="675635"/>
    <lineage>
        <taxon>Bacteria</taxon>
        <taxon>Bacillati</taxon>
        <taxon>Actinomycetota</taxon>
        <taxon>Actinomycetes</taxon>
        <taxon>Pseudonocardiales</taxon>
        <taxon>Pseudonocardiaceae</taxon>
        <taxon>Pseudonocardia</taxon>
    </lineage>
</organism>
<dbReference type="EMBL" id="CP002593">
    <property type="protein sequence ID" value="AEA28309.1"/>
    <property type="molecule type" value="Genomic_DNA"/>
</dbReference>
<dbReference type="PANTHER" id="PTHR48207:SF4">
    <property type="entry name" value="BLL6097 PROTEIN"/>
    <property type="match status" value="1"/>
</dbReference>
<dbReference type="SUPFAM" id="SSF89796">
    <property type="entry name" value="CoA-transferase family III (CaiB/BaiF)"/>
    <property type="match status" value="1"/>
</dbReference>
<dbReference type="PANTHER" id="PTHR48207">
    <property type="entry name" value="SUCCINATE--HYDROXYMETHYLGLUTARATE COA-TRANSFERASE"/>
    <property type="match status" value="1"/>
</dbReference>
<evidence type="ECO:0000256" key="1">
    <source>
        <dbReference type="ARBA" id="ARBA00022679"/>
    </source>
</evidence>
<geneLocation type="plasmid" evidence="3 4">
    <name>pPSED01</name>
</geneLocation>
<evidence type="ECO:0000313" key="3">
    <source>
        <dbReference type="EMBL" id="AEA28814.1"/>
    </source>
</evidence>
<proteinExistence type="predicted"/>
<dbReference type="InterPro" id="IPR003673">
    <property type="entry name" value="CoA-Trfase_fam_III"/>
</dbReference>
<dbReference type="Gene3D" id="3.30.1540.10">
    <property type="entry name" value="formyl-coa transferase, domain 3"/>
    <property type="match status" value="1"/>
</dbReference>
<reference evidence="3 4" key="1">
    <citation type="journal article" date="2011" name="J. Bacteriol.">
        <title>Genome sequence of the 1,4-dioxane-degrading Pseudonocardia dioxanivorans strain CB1190.</title>
        <authorList>
            <person name="Sales C.M."/>
            <person name="Mahendra S."/>
            <person name="Grostern A."/>
            <person name="Parales R.E."/>
            <person name="Goodwin L.A."/>
            <person name="Woyke T."/>
            <person name="Nolan M."/>
            <person name="Lapidus A."/>
            <person name="Chertkov O."/>
            <person name="Ovchinnikova G."/>
            <person name="Sczyrba A."/>
            <person name="Alvarez-Cohen L."/>
        </authorList>
    </citation>
    <scope>NUCLEOTIDE SEQUENCE [LARGE SCALE GENOMIC DNA]</scope>
    <source>
        <strain evidence="4">ATCC 55486 / DSM 44775 / JCM 13855 / CB1190</strain>
        <strain evidence="3">CB1190</strain>
        <plasmid evidence="4">pPSED01</plasmid>
    </source>
</reference>
<name>F2L6U2_PSEUX</name>
<keyword evidence="4" id="KW-1185">Reference proteome</keyword>
<dbReference type="GO" id="GO:0033608">
    <property type="term" value="F:formyl-CoA transferase activity"/>
    <property type="evidence" value="ECO:0007669"/>
    <property type="project" value="UniProtKB-EC"/>
</dbReference>
<dbReference type="KEGG" id="pdx:Psed_6733"/>
<evidence type="ECO:0000313" key="2">
    <source>
        <dbReference type="EMBL" id="AEA28309.1"/>
    </source>
</evidence>
<dbReference type="AlphaFoldDB" id="F2L6U2"/>
<protein>
    <submittedName>
        <fullName evidence="3">Formyl-CoA transferase</fullName>
        <ecNumber evidence="3">2.8.3.16</ecNumber>
    </submittedName>
</protein>
<dbReference type="InterPro" id="IPR050483">
    <property type="entry name" value="CoA-transferase_III_domain"/>
</dbReference>
<sequence length="406" mass="43406">MRPLEDVRIISLEQYGAGPFGSMHLAELGADIVKIEDPSVGGDVGRHVPPYAEDGDSLFFESFNRDKSSITLDIRTPGGREVFEDLVRGADAVYSNLRGDVPAKLGIRYADLAHVNPRIVCCSLTGFGMTGPRAAEPGYDYVLQALGGWMSLTGEPGGAPQKTGISLVDYSGGYVAAISLLAGIHAARRDGVGTDCDVSLYDTAVSLLTYPGTWHMTAGFEPARTRHSAHPSLIPFQAFEASDGWLVVGCAKEKFWQRLTVVIGRPELAADPRFATFADRARHREVIVPLLEEIFAGRTVDEWLVPLYAASIPCAPINDVAGALADPHTLSRELVAETSHPRFGTVRSLRSAVRVGPPGEDRAPTRAAPAMGEHTESVLRGLGYDDDRIAALRASGALGATAMGKD</sequence>
<dbReference type="Gene3D" id="3.40.50.10540">
    <property type="entry name" value="Crotonobetainyl-coa:carnitine coa-transferase, domain 1"/>
    <property type="match status" value="1"/>
</dbReference>
<gene>
    <name evidence="2" type="ordered locus">Psed_6208</name>
    <name evidence="3" type="ordered locus">Psed_6733</name>
</gene>
<dbReference type="Proteomes" id="UP000007809">
    <property type="component" value="Plasmid pPSED01"/>
</dbReference>